<dbReference type="Proteomes" id="UP001162992">
    <property type="component" value="Chromosome 10"/>
</dbReference>
<proteinExistence type="predicted"/>
<evidence type="ECO:0000313" key="2">
    <source>
        <dbReference type="Proteomes" id="UP001162992"/>
    </source>
</evidence>
<accession>A0ACC2CEY9</accession>
<comment type="caution">
    <text evidence="1">The sequence shown here is derived from an EMBL/GenBank/DDBJ whole genome shotgun (WGS) entry which is preliminary data.</text>
</comment>
<name>A0ACC2CEY9_DIPCM</name>
<protein>
    <submittedName>
        <fullName evidence="1">Uncharacterized protein</fullName>
    </submittedName>
</protein>
<sequence length="101" mass="12416">MRILSLPTTCWSISILLFSLLYINLDFNQKSFMRQFTWTNTLKCVHWKLCTTHPRWRPRFPFPANLGRPFFKIQIVNGCWVSNKQLKRMMYRRWDLFILEK</sequence>
<organism evidence="1 2">
    <name type="scientific">Diphasiastrum complanatum</name>
    <name type="common">Issler's clubmoss</name>
    <name type="synonym">Lycopodium complanatum</name>
    <dbReference type="NCBI Taxonomy" id="34168"/>
    <lineage>
        <taxon>Eukaryota</taxon>
        <taxon>Viridiplantae</taxon>
        <taxon>Streptophyta</taxon>
        <taxon>Embryophyta</taxon>
        <taxon>Tracheophyta</taxon>
        <taxon>Lycopodiopsida</taxon>
        <taxon>Lycopodiales</taxon>
        <taxon>Lycopodiaceae</taxon>
        <taxon>Lycopodioideae</taxon>
        <taxon>Diphasiastrum</taxon>
    </lineage>
</organism>
<keyword evidence="2" id="KW-1185">Reference proteome</keyword>
<reference evidence="2" key="1">
    <citation type="journal article" date="2024" name="Proc. Natl. Acad. Sci. U.S.A.">
        <title>Extraordinary preservation of gene collinearity over three hundred million years revealed in homosporous lycophytes.</title>
        <authorList>
            <person name="Li C."/>
            <person name="Wickell D."/>
            <person name="Kuo L.Y."/>
            <person name="Chen X."/>
            <person name="Nie B."/>
            <person name="Liao X."/>
            <person name="Peng D."/>
            <person name="Ji J."/>
            <person name="Jenkins J."/>
            <person name="Williams M."/>
            <person name="Shu S."/>
            <person name="Plott C."/>
            <person name="Barry K."/>
            <person name="Rajasekar S."/>
            <person name="Grimwood J."/>
            <person name="Han X."/>
            <person name="Sun S."/>
            <person name="Hou Z."/>
            <person name="He W."/>
            <person name="Dai G."/>
            <person name="Sun C."/>
            <person name="Schmutz J."/>
            <person name="Leebens-Mack J.H."/>
            <person name="Li F.W."/>
            <person name="Wang L."/>
        </authorList>
    </citation>
    <scope>NUCLEOTIDE SEQUENCE [LARGE SCALE GENOMIC DNA]</scope>
    <source>
        <strain evidence="2">cv. PW_Plant_1</strain>
    </source>
</reference>
<dbReference type="EMBL" id="CM055101">
    <property type="protein sequence ID" value="KAJ7540561.1"/>
    <property type="molecule type" value="Genomic_DNA"/>
</dbReference>
<evidence type="ECO:0000313" key="1">
    <source>
        <dbReference type="EMBL" id="KAJ7540561.1"/>
    </source>
</evidence>
<gene>
    <name evidence="1" type="ORF">O6H91_10G021700</name>
</gene>